<keyword evidence="1" id="KW-0472">Membrane</keyword>
<protein>
    <submittedName>
        <fullName evidence="2">Unannotated protein</fullName>
    </submittedName>
</protein>
<gene>
    <name evidence="2" type="ORF">UFOPK3376_03270</name>
</gene>
<organism evidence="2">
    <name type="scientific">freshwater metagenome</name>
    <dbReference type="NCBI Taxonomy" id="449393"/>
    <lineage>
        <taxon>unclassified sequences</taxon>
        <taxon>metagenomes</taxon>
        <taxon>ecological metagenomes</taxon>
    </lineage>
</organism>
<dbReference type="AlphaFoldDB" id="A0A6J7FY69"/>
<evidence type="ECO:0000256" key="1">
    <source>
        <dbReference type="SAM" id="Phobius"/>
    </source>
</evidence>
<feature type="transmembrane region" description="Helical" evidence="1">
    <location>
        <begin position="195"/>
        <end position="214"/>
    </location>
</feature>
<dbReference type="InterPro" id="IPR043130">
    <property type="entry name" value="CDP-OH_PTrfase_TM_dom"/>
</dbReference>
<dbReference type="EMBL" id="CAFBLP010000162">
    <property type="protein sequence ID" value="CAB4898135.1"/>
    <property type="molecule type" value="Genomic_DNA"/>
</dbReference>
<keyword evidence="1" id="KW-1133">Transmembrane helix</keyword>
<dbReference type="Gene3D" id="1.20.120.1760">
    <property type="match status" value="1"/>
</dbReference>
<proteinExistence type="predicted"/>
<feature type="transmembrane region" description="Helical" evidence="1">
    <location>
        <begin position="226"/>
        <end position="248"/>
    </location>
</feature>
<sequence>MLARICGRYPALHSPESFTDFMSNPIQAGGTTPDGCPNDPTAPCRQDVRRGWLVHCATALGAVCGMLGIISVIDDAPKAALLWLIAAQVLDGLDGPVARAWNVQTSVPRIDGYILDLIIDFVTCAVVPILFMYKFHMLPAHTSLIMGAFLLFSSALWFSRTDMMTADHWFNGFPSVWNLAVPTMFLVQGANPTSLNHWINLAVLLILALSQLTNLKFVHPVQVRKFRVLTLSFFVAWLAAMLWLTILLPGDVSLVLRIVLIVPGLYQLGLMVWRTFFAAQTDGPAAQRVLLDS</sequence>
<evidence type="ECO:0000313" key="2">
    <source>
        <dbReference type="EMBL" id="CAB4898135.1"/>
    </source>
</evidence>
<keyword evidence="1" id="KW-0812">Transmembrane</keyword>
<accession>A0A6J7FY69</accession>
<reference evidence="2" key="1">
    <citation type="submission" date="2020-05" db="EMBL/GenBank/DDBJ databases">
        <authorList>
            <person name="Chiriac C."/>
            <person name="Salcher M."/>
            <person name="Ghai R."/>
            <person name="Kavagutti S V."/>
        </authorList>
    </citation>
    <scope>NUCLEOTIDE SEQUENCE</scope>
</reference>
<feature type="transmembrane region" description="Helical" evidence="1">
    <location>
        <begin position="52"/>
        <end position="73"/>
    </location>
</feature>
<feature type="transmembrane region" description="Helical" evidence="1">
    <location>
        <begin position="170"/>
        <end position="189"/>
    </location>
</feature>
<feature type="transmembrane region" description="Helical" evidence="1">
    <location>
        <begin position="254"/>
        <end position="273"/>
    </location>
</feature>
<name>A0A6J7FY69_9ZZZZ</name>
<feature type="transmembrane region" description="Helical" evidence="1">
    <location>
        <begin position="139"/>
        <end position="158"/>
    </location>
</feature>